<keyword evidence="1" id="KW-0472">Membrane</keyword>
<keyword evidence="1" id="KW-0812">Transmembrane</keyword>
<evidence type="ECO:0000256" key="1">
    <source>
        <dbReference type="SAM" id="Phobius"/>
    </source>
</evidence>
<sequence>MLICTGVISELHKVFRQATKHGRIFYLIFPLNWDPEAERFITQNSFDTFWKIPFFALLTNGFLLTLYPPAKGFQLSVFEGTLFFNYLITISTLQSINVWFYHSHFRNLVNFFNKLIAFEKSNISQSNDDDFMAVGGKLMTTSIKPLATQLYSMKVNLGFVAAIYPTLPWNPLCAIVTKYWKVTPLFELNMVSICVRLGTMVIVWMTWSTFLNFVFLTMTVNFLSTLFCFKCALNLFGRNLLQANKSELECHWKLLKKLKMFRQIQLLINEYNAIHKQSMMLVIVATVLFSAIMSAYTILNSGGSLSVPLLLVMVLILCMCFFVMVIGMMYPASVYSMSGHILQNTKKYFQPASTSFNLGCVRKYWLSFPVFKIQFFSGNFFEQATPLVFMDFCANMIVNLLMIH</sequence>
<evidence type="ECO:0008006" key="4">
    <source>
        <dbReference type="Google" id="ProtNLM"/>
    </source>
</evidence>
<dbReference type="EMBL" id="CAXLJM020000107">
    <property type="protein sequence ID" value="CAL8134962.1"/>
    <property type="molecule type" value="Genomic_DNA"/>
</dbReference>
<evidence type="ECO:0000313" key="3">
    <source>
        <dbReference type="Proteomes" id="UP001642540"/>
    </source>
</evidence>
<feature type="transmembrane region" description="Helical" evidence="1">
    <location>
        <begin position="49"/>
        <end position="70"/>
    </location>
</feature>
<keyword evidence="1" id="KW-1133">Transmembrane helix</keyword>
<feature type="transmembrane region" description="Helical" evidence="1">
    <location>
        <begin position="188"/>
        <end position="207"/>
    </location>
</feature>
<accession>A0ABP1RT81</accession>
<dbReference type="Proteomes" id="UP001642540">
    <property type="component" value="Unassembled WGS sequence"/>
</dbReference>
<keyword evidence="3" id="KW-1185">Reference proteome</keyword>
<feature type="transmembrane region" description="Helical" evidence="1">
    <location>
        <begin position="305"/>
        <end position="330"/>
    </location>
</feature>
<feature type="transmembrane region" description="Helical" evidence="1">
    <location>
        <begin position="279"/>
        <end position="299"/>
    </location>
</feature>
<organism evidence="2 3">
    <name type="scientific">Orchesella dallaii</name>
    <dbReference type="NCBI Taxonomy" id="48710"/>
    <lineage>
        <taxon>Eukaryota</taxon>
        <taxon>Metazoa</taxon>
        <taxon>Ecdysozoa</taxon>
        <taxon>Arthropoda</taxon>
        <taxon>Hexapoda</taxon>
        <taxon>Collembola</taxon>
        <taxon>Entomobryomorpha</taxon>
        <taxon>Entomobryoidea</taxon>
        <taxon>Orchesellidae</taxon>
        <taxon>Orchesellinae</taxon>
        <taxon>Orchesella</taxon>
    </lineage>
</organism>
<name>A0ABP1RT81_9HEXA</name>
<gene>
    <name evidence="2" type="ORF">ODALV1_LOCUS25767</name>
</gene>
<evidence type="ECO:0000313" key="2">
    <source>
        <dbReference type="EMBL" id="CAL8134962.1"/>
    </source>
</evidence>
<feature type="transmembrane region" description="Helical" evidence="1">
    <location>
        <begin position="82"/>
        <end position="101"/>
    </location>
</feature>
<feature type="transmembrane region" description="Helical" evidence="1">
    <location>
        <begin position="213"/>
        <end position="236"/>
    </location>
</feature>
<proteinExistence type="predicted"/>
<reference evidence="2 3" key="1">
    <citation type="submission" date="2024-08" db="EMBL/GenBank/DDBJ databases">
        <authorList>
            <person name="Cucini C."/>
            <person name="Frati F."/>
        </authorList>
    </citation>
    <scope>NUCLEOTIDE SEQUENCE [LARGE SCALE GENOMIC DNA]</scope>
</reference>
<comment type="caution">
    <text evidence="2">The sequence shown here is derived from an EMBL/GenBank/DDBJ whole genome shotgun (WGS) entry which is preliminary data.</text>
</comment>
<protein>
    <recommendedName>
        <fullName evidence="4">Odorant receptor</fullName>
    </recommendedName>
</protein>